<name>B7FWQ0_PHATC</name>
<gene>
    <name evidence="3" type="ORF">PHATRDRAFT_45174</name>
</gene>
<dbReference type="InParanoid" id="B7FWQ0"/>
<dbReference type="Gene3D" id="3.60.21.70">
    <property type="entry name" value="PhoD-like phosphatase"/>
    <property type="match status" value="1"/>
</dbReference>
<dbReference type="EMBL" id="CM000609">
    <property type="protein sequence ID" value="EEC49024.1"/>
    <property type="molecule type" value="Genomic_DNA"/>
</dbReference>
<accession>B7FWQ0</accession>
<feature type="compositionally biased region" description="Basic and acidic residues" evidence="1">
    <location>
        <begin position="182"/>
        <end position="194"/>
    </location>
</feature>
<dbReference type="CDD" id="cd07389">
    <property type="entry name" value="MPP_PhoD"/>
    <property type="match status" value="1"/>
</dbReference>
<evidence type="ECO:0000313" key="4">
    <source>
        <dbReference type="Proteomes" id="UP000000759"/>
    </source>
</evidence>
<dbReference type="RefSeq" id="XP_002179201.1">
    <property type="nucleotide sequence ID" value="XM_002179165.1"/>
</dbReference>
<feature type="domain" description="PhoD-like phosphatase metallophosphatase" evidence="2">
    <location>
        <begin position="207"/>
        <end position="313"/>
    </location>
</feature>
<dbReference type="InterPro" id="IPR038607">
    <property type="entry name" value="PhoD-like_sf"/>
</dbReference>
<dbReference type="Proteomes" id="UP000000759">
    <property type="component" value="Chromosome 6"/>
</dbReference>
<reference evidence="3 4" key="1">
    <citation type="journal article" date="2008" name="Nature">
        <title>The Phaeodactylum genome reveals the evolutionary history of diatom genomes.</title>
        <authorList>
            <person name="Bowler C."/>
            <person name="Allen A.E."/>
            <person name="Badger J.H."/>
            <person name="Grimwood J."/>
            <person name="Jabbari K."/>
            <person name="Kuo A."/>
            <person name="Maheswari U."/>
            <person name="Martens C."/>
            <person name="Maumus F."/>
            <person name="Otillar R.P."/>
            <person name="Rayko E."/>
            <person name="Salamov A."/>
            <person name="Vandepoele K."/>
            <person name="Beszteri B."/>
            <person name="Gruber A."/>
            <person name="Heijde M."/>
            <person name="Katinka M."/>
            <person name="Mock T."/>
            <person name="Valentin K."/>
            <person name="Verret F."/>
            <person name="Berges J.A."/>
            <person name="Brownlee C."/>
            <person name="Cadoret J.P."/>
            <person name="Chiovitti A."/>
            <person name="Choi C.J."/>
            <person name="Coesel S."/>
            <person name="De Martino A."/>
            <person name="Detter J.C."/>
            <person name="Durkin C."/>
            <person name="Falciatore A."/>
            <person name="Fournet J."/>
            <person name="Haruta M."/>
            <person name="Huysman M.J."/>
            <person name="Jenkins B.D."/>
            <person name="Jiroutova K."/>
            <person name="Jorgensen R.E."/>
            <person name="Joubert Y."/>
            <person name="Kaplan A."/>
            <person name="Kroger N."/>
            <person name="Kroth P.G."/>
            <person name="La Roche J."/>
            <person name="Lindquist E."/>
            <person name="Lommer M."/>
            <person name="Martin-Jezequel V."/>
            <person name="Lopez P.J."/>
            <person name="Lucas S."/>
            <person name="Mangogna M."/>
            <person name="McGinnis K."/>
            <person name="Medlin L.K."/>
            <person name="Montsant A."/>
            <person name="Oudot-Le Secq M.P."/>
            <person name="Napoli C."/>
            <person name="Obornik M."/>
            <person name="Parker M.S."/>
            <person name="Petit J.L."/>
            <person name="Porcel B.M."/>
            <person name="Poulsen N."/>
            <person name="Robison M."/>
            <person name="Rychlewski L."/>
            <person name="Rynearson T.A."/>
            <person name="Schmutz J."/>
            <person name="Shapiro H."/>
            <person name="Siaut M."/>
            <person name="Stanley M."/>
            <person name="Sussman M.R."/>
            <person name="Taylor A.R."/>
            <person name="Vardi A."/>
            <person name="von Dassow P."/>
            <person name="Vyverman W."/>
            <person name="Willis A."/>
            <person name="Wyrwicz L.S."/>
            <person name="Rokhsar D.S."/>
            <person name="Weissenbach J."/>
            <person name="Armbrust E.V."/>
            <person name="Green B.R."/>
            <person name="Van de Peer Y."/>
            <person name="Grigoriev I.V."/>
        </authorList>
    </citation>
    <scope>NUCLEOTIDE SEQUENCE [LARGE SCALE GENOMIC DNA]</scope>
    <source>
        <strain evidence="3 4">CCAP 1055/1</strain>
    </source>
</reference>
<dbReference type="PANTHER" id="PTHR33987:SF1">
    <property type="entry name" value="CALCINEURIN-LIKE METALLO-PHOSPHOESTERASE SUPERFAMILY PROTEIN"/>
    <property type="match status" value="1"/>
</dbReference>
<organism evidence="3 4">
    <name type="scientific">Phaeodactylum tricornutum (strain CCAP 1055/1)</name>
    <dbReference type="NCBI Taxonomy" id="556484"/>
    <lineage>
        <taxon>Eukaryota</taxon>
        <taxon>Sar</taxon>
        <taxon>Stramenopiles</taxon>
        <taxon>Ochrophyta</taxon>
        <taxon>Bacillariophyta</taxon>
        <taxon>Bacillariophyceae</taxon>
        <taxon>Bacillariophycidae</taxon>
        <taxon>Naviculales</taxon>
        <taxon>Phaeodactylaceae</taxon>
        <taxon>Phaeodactylum</taxon>
    </lineage>
</organism>
<dbReference type="KEGG" id="pti:PHATRDRAFT_45174"/>
<dbReference type="PaxDb" id="2850-Phatr45174"/>
<evidence type="ECO:0000256" key="1">
    <source>
        <dbReference type="SAM" id="MobiDB-lite"/>
    </source>
</evidence>
<dbReference type="STRING" id="556484.B7FWQ0"/>
<dbReference type="GeneID" id="7200214"/>
<dbReference type="SUPFAM" id="SSF56300">
    <property type="entry name" value="Metallo-dependent phosphatases"/>
    <property type="match status" value="1"/>
</dbReference>
<feature type="region of interest" description="Disordered" evidence="1">
    <location>
        <begin position="182"/>
        <end position="201"/>
    </location>
</feature>
<reference evidence="4" key="2">
    <citation type="submission" date="2008-08" db="EMBL/GenBank/DDBJ databases">
        <authorList>
            <consortium name="Diatom Consortium"/>
            <person name="Grigoriev I."/>
            <person name="Grimwood J."/>
            <person name="Kuo A."/>
            <person name="Otillar R.P."/>
            <person name="Salamov A."/>
            <person name="Detter J.C."/>
            <person name="Lindquist E."/>
            <person name="Shapiro H."/>
            <person name="Lucas S."/>
            <person name="Glavina del Rio T."/>
            <person name="Pitluck S."/>
            <person name="Rokhsar D."/>
            <person name="Bowler C."/>
        </authorList>
    </citation>
    <scope>GENOME REANNOTATION</scope>
    <source>
        <strain evidence="4">CCAP 1055/1</strain>
    </source>
</reference>
<dbReference type="AlphaFoldDB" id="B7FWQ0"/>
<dbReference type="OrthoDB" id="10266805at2759"/>
<dbReference type="HOGENOM" id="CLU_496527_0_0_1"/>
<proteinExistence type="predicted"/>
<dbReference type="PANTHER" id="PTHR33987">
    <property type="entry name" value="CALCINEURIN-LIKE METALLO-PHOSPHOESTERASE SUPERFAMILY PROTEIN"/>
    <property type="match status" value="1"/>
</dbReference>
<protein>
    <recommendedName>
        <fullName evidence="2">PhoD-like phosphatase metallophosphatase domain-containing protein</fullName>
    </recommendedName>
</protein>
<dbReference type="InterPro" id="IPR029052">
    <property type="entry name" value="Metallo-depent_PP-like"/>
</dbReference>
<dbReference type="Pfam" id="PF09423">
    <property type="entry name" value="PhoD"/>
    <property type="match status" value="1"/>
</dbReference>
<evidence type="ECO:0000313" key="3">
    <source>
        <dbReference type="EMBL" id="EEC49024.1"/>
    </source>
</evidence>
<sequence>MSRAPTSAATKPSRLLFASCNSQHRPQTLWPAIRSRNATAFVWAGDAVYADDFDTVYTFGWPRIARLQSRDATPSELAGLLHDQLTHDGYQSLVKDPTVTILGALDDHDYGANNGDLTYAHKAANGAAYVDFLTAQKPYRLDAMRQRAVRGQGVYGVQVFDFSRPVGHELVDEAEAGIEPDHHEHEYNDNHNGNKESSPSVLSNQSVAVFLLDVRSNKTPWKQQGLGKYRVDYAADFLGPDQWVWFETALRRSTATVNVIVQGLQVHADRYIDGNVVEDWSRFPAAQHRLYQTILQSNVQAPILVSGDVHMAELLRKDCQPVGRRQTDGEADGDHRDANRMLLEVTTSGMTHSWGSHICARPESSWSCRNAYVDWSMSMGMHVAHHNGAWTDLVDLESAEEGAKAGIQYNLDLNFGEFEFDWEAKEVKIRIHGNNVNATAPYLSTRWDFDTLSGKTPAPPTGLVRDPSRCRDY</sequence>
<dbReference type="InterPro" id="IPR018946">
    <property type="entry name" value="PhoD-like_MPP"/>
</dbReference>
<evidence type="ECO:0000259" key="2">
    <source>
        <dbReference type="Pfam" id="PF09423"/>
    </source>
</evidence>
<dbReference type="eggNOG" id="ENOG502QTGZ">
    <property type="taxonomic scope" value="Eukaryota"/>
</dbReference>
<keyword evidence="4" id="KW-1185">Reference proteome</keyword>